<dbReference type="InterPro" id="IPR000597">
    <property type="entry name" value="Ribosomal_uL3"/>
</dbReference>
<protein>
    <recommendedName>
        <fullName evidence="7 8">Large ribosomal subunit protein uL3</fullName>
    </recommendedName>
</protein>
<sequence length="481" mass="52062">MRTGVLAVKEGMSRVFDASGNVVPVTILRLPNCQVLGHRTEEKNGYVAMQLGAGTRKTVNMPKALRGQFAVAKVEPKGRLEEFRVSEDALIPVGAEITADHFVVGQFVDVTGTTIGKGFQGGMKKHGFGGLRATHGVSISHRSIGSTGGRQDPGKTWKNKKMPGQMGGERVTALSLRVVEVDTFHGVIKVCGAVPGPKHAWIRVRDAVKKPLPKEVPKPGRYIEPNLNDYVLSSDTVVGSENELLSAFVDLEEGDVPGRLAAVRSMLAHVGVVRSQSSEKPDRAKRVRAIEKAFVDALFDEAPDVRWAAAYAIATLKDKDHKLDQSRIPDYGKSKGDEPRVQRMLEAYLQDADVDLLTGLSIDVTQKSKRTIKLKLEAQISRELPIVLNGKHVLTGSVDSLKVGSIVTVTISDALGGLYATIKKKVEKSNGVSATTEVEVPASKDNEIYVDFKIGGRSLDTLSAPLQNVLEQHGIPLHPTR</sequence>
<evidence type="ECO:0000256" key="3">
    <source>
        <dbReference type="ARBA" id="ARBA00022730"/>
    </source>
</evidence>
<proteinExistence type="inferred from homology"/>
<comment type="PTM">
    <text evidence="8">Methylated by PrmB.</text>
</comment>
<dbReference type="NCBIfam" id="TIGR03625">
    <property type="entry name" value="L3_bact"/>
    <property type="match status" value="1"/>
</dbReference>
<dbReference type="InterPro" id="IPR019927">
    <property type="entry name" value="Ribosomal_uL3_bac/org-type"/>
</dbReference>
<dbReference type="AlphaFoldDB" id="A0A4Y9LHF0"/>
<evidence type="ECO:0000256" key="7">
    <source>
        <dbReference type="ARBA" id="ARBA00035243"/>
    </source>
</evidence>
<dbReference type="GO" id="GO:0003735">
    <property type="term" value="F:structural constituent of ribosome"/>
    <property type="evidence" value="ECO:0007669"/>
    <property type="project" value="UniProtKB-UniRule"/>
</dbReference>
<dbReference type="Pfam" id="PF00297">
    <property type="entry name" value="Ribosomal_L3"/>
    <property type="match status" value="1"/>
</dbReference>
<evidence type="ECO:0000256" key="1">
    <source>
        <dbReference type="ARBA" id="ARBA00006540"/>
    </source>
</evidence>
<dbReference type="GO" id="GO:0006412">
    <property type="term" value="P:translation"/>
    <property type="evidence" value="ECO:0007669"/>
    <property type="project" value="UniProtKB-UniRule"/>
</dbReference>
<dbReference type="EMBL" id="SPQT01000029">
    <property type="protein sequence ID" value="TFV41403.1"/>
    <property type="molecule type" value="Genomic_DNA"/>
</dbReference>
<evidence type="ECO:0000256" key="8">
    <source>
        <dbReference type="HAMAP-Rule" id="MF_01325"/>
    </source>
</evidence>
<comment type="caution">
    <text evidence="10">The sequence shown here is derived from an EMBL/GenBank/DDBJ whole genome shotgun (WGS) entry which is preliminary data.</text>
</comment>
<dbReference type="PANTHER" id="PTHR11229">
    <property type="entry name" value="50S RIBOSOMAL PROTEIN L3"/>
    <property type="match status" value="1"/>
</dbReference>
<comment type="similarity">
    <text evidence="1 8">Belongs to the universal ribosomal protein uL3 family.</text>
</comment>
<evidence type="ECO:0000256" key="9">
    <source>
        <dbReference type="SAM" id="MobiDB-lite"/>
    </source>
</evidence>
<evidence type="ECO:0000313" key="11">
    <source>
        <dbReference type="Proteomes" id="UP000297966"/>
    </source>
</evidence>
<dbReference type="Gene3D" id="2.40.30.10">
    <property type="entry name" value="Translation factors"/>
    <property type="match status" value="1"/>
</dbReference>
<dbReference type="PANTHER" id="PTHR11229:SF16">
    <property type="entry name" value="LARGE RIBOSOMAL SUBUNIT PROTEIN UL3C"/>
    <property type="match status" value="1"/>
</dbReference>
<evidence type="ECO:0000256" key="4">
    <source>
        <dbReference type="ARBA" id="ARBA00022884"/>
    </source>
</evidence>
<dbReference type="HAMAP" id="MF_01325_B">
    <property type="entry name" value="Ribosomal_uL3_B"/>
    <property type="match status" value="1"/>
</dbReference>
<keyword evidence="3 8" id="KW-0699">rRNA-binding</keyword>
<dbReference type="GO" id="GO:0019843">
    <property type="term" value="F:rRNA binding"/>
    <property type="evidence" value="ECO:0007669"/>
    <property type="project" value="UniProtKB-UniRule"/>
</dbReference>
<dbReference type="FunFam" id="3.30.160.810:FF:000001">
    <property type="entry name" value="50S ribosomal protein L3"/>
    <property type="match status" value="1"/>
</dbReference>
<evidence type="ECO:0000256" key="5">
    <source>
        <dbReference type="ARBA" id="ARBA00022980"/>
    </source>
</evidence>
<dbReference type="OrthoDB" id="9806135at2"/>
<feature type="region of interest" description="Disordered" evidence="9">
    <location>
        <begin position="140"/>
        <end position="166"/>
    </location>
</feature>
<dbReference type="InterPro" id="IPR009000">
    <property type="entry name" value="Transl_B-barrel_sf"/>
</dbReference>
<dbReference type="Proteomes" id="UP000297966">
    <property type="component" value="Unassembled WGS sequence"/>
</dbReference>
<gene>
    <name evidence="8" type="primary">rplC</name>
    <name evidence="10" type="ORF">E4K65_36600</name>
</gene>
<name>A0A4Y9LHF0_9BRAD</name>
<keyword evidence="11" id="KW-1185">Reference proteome</keyword>
<comment type="function">
    <text evidence="8">One of the primary rRNA binding proteins, it binds directly near the 3'-end of the 23S rRNA, where it nucleates assembly of the 50S subunit.</text>
</comment>
<keyword evidence="6 8" id="KW-0687">Ribonucleoprotein</keyword>
<evidence type="ECO:0000256" key="2">
    <source>
        <dbReference type="ARBA" id="ARBA00022481"/>
    </source>
</evidence>
<keyword evidence="5 8" id="KW-0689">Ribosomal protein</keyword>
<evidence type="ECO:0000313" key="10">
    <source>
        <dbReference type="EMBL" id="TFV41403.1"/>
    </source>
</evidence>
<feature type="modified residue" description="N5-methylglutamine" evidence="8">
    <location>
        <position position="151"/>
    </location>
</feature>
<dbReference type="FunFam" id="2.40.30.10:FF:000004">
    <property type="entry name" value="50S ribosomal protein L3"/>
    <property type="match status" value="1"/>
</dbReference>
<dbReference type="GO" id="GO:0022625">
    <property type="term" value="C:cytosolic large ribosomal subunit"/>
    <property type="evidence" value="ECO:0007669"/>
    <property type="project" value="TreeGrafter"/>
</dbReference>
<evidence type="ECO:0000256" key="6">
    <source>
        <dbReference type="ARBA" id="ARBA00023274"/>
    </source>
</evidence>
<organism evidence="10 11">
    <name type="scientific">Bradyrhizobium niftali</name>
    <dbReference type="NCBI Taxonomy" id="2560055"/>
    <lineage>
        <taxon>Bacteria</taxon>
        <taxon>Pseudomonadati</taxon>
        <taxon>Pseudomonadota</taxon>
        <taxon>Alphaproteobacteria</taxon>
        <taxon>Hyphomicrobiales</taxon>
        <taxon>Nitrobacteraceae</taxon>
        <taxon>Bradyrhizobium</taxon>
    </lineage>
</organism>
<dbReference type="Gene3D" id="3.30.160.810">
    <property type="match status" value="1"/>
</dbReference>
<reference evidence="10 11" key="1">
    <citation type="submission" date="2019-03" db="EMBL/GenBank/DDBJ databases">
        <title>Bradyrhizobium diversity isolated from nodules of Chamaecrista fasciculata.</title>
        <authorList>
            <person name="Klepa M.S."/>
            <person name="Urquiaga M.O."/>
            <person name="Hungria M."/>
            <person name="Delamuta J.R."/>
        </authorList>
    </citation>
    <scope>NUCLEOTIDE SEQUENCE [LARGE SCALE GENOMIC DNA]</scope>
    <source>
        <strain evidence="10 11">CNPSo 3448</strain>
    </source>
</reference>
<keyword evidence="4 8" id="KW-0694">RNA-binding</keyword>
<accession>A0A4Y9LHF0</accession>
<comment type="subunit">
    <text evidence="8">Part of the 50S ribosomal subunit. Forms a cluster with proteins L14 and L19.</text>
</comment>
<keyword evidence="2 8" id="KW-0488">Methylation</keyword>
<dbReference type="SUPFAM" id="SSF50447">
    <property type="entry name" value="Translation proteins"/>
    <property type="match status" value="1"/>
</dbReference>